<dbReference type="InterPro" id="IPR020904">
    <property type="entry name" value="Sc_DH/Rdtase_CS"/>
</dbReference>
<dbReference type="PRINTS" id="PR00080">
    <property type="entry name" value="SDRFAMILY"/>
</dbReference>
<evidence type="ECO:0000256" key="3">
    <source>
        <dbReference type="RuleBase" id="RU000363"/>
    </source>
</evidence>
<dbReference type="PANTHER" id="PTHR43658:SF8">
    <property type="entry name" value="17-BETA-HYDROXYSTEROID DEHYDROGENASE 14-RELATED"/>
    <property type="match status" value="1"/>
</dbReference>
<dbReference type="Gene3D" id="3.40.50.720">
    <property type="entry name" value="NAD(P)-binding Rossmann-like Domain"/>
    <property type="match status" value="1"/>
</dbReference>
<dbReference type="Proteomes" id="UP001162740">
    <property type="component" value="Chromosome"/>
</dbReference>
<dbReference type="SUPFAM" id="SSF51735">
    <property type="entry name" value="NAD(P)-binding Rossmann-fold domains"/>
    <property type="match status" value="1"/>
</dbReference>
<dbReference type="PROSITE" id="PS00061">
    <property type="entry name" value="ADH_SHORT"/>
    <property type="match status" value="1"/>
</dbReference>
<dbReference type="AlphaFoldDB" id="A0AA46WV10"/>
<dbReference type="InterPro" id="IPR036291">
    <property type="entry name" value="NAD(P)-bd_dom_sf"/>
</dbReference>
<proteinExistence type="inferred from homology"/>
<evidence type="ECO:0000313" key="5">
    <source>
        <dbReference type="Proteomes" id="UP001162740"/>
    </source>
</evidence>
<dbReference type="PANTHER" id="PTHR43658">
    <property type="entry name" value="SHORT-CHAIN DEHYDROGENASE/REDUCTASE"/>
    <property type="match status" value="1"/>
</dbReference>
<dbReference type="EMBL" id="CP083974">
    <property type="protein sequence ID" value="UZF44264.1"/>
    <property type="molecule type" value="Genomic_DNA"/>
</dbReference>
<organism evidence="4 5">
    <name type="scientific">Rhodococcus rhodochrous</name>
    <dbReference type="NCBI Taxonomy" id="1829"/>
    <lineage>
        <taxon>Bacteria</taxon>
        <taxon>Bacillati</taxon>
        <taxon>Actinomycetota</taxon>
        <taxon>Actinomycetes</taxon>
        <taxon>Mycobacteriales</taxon>
        <taxon>Nocardiaceae</taxon>
        <taxon>Rhodococcus</taxon>
    </lineage>
</organism>
<dbReference type="InterPro" id="IPR002347">
    <property type="entry name" value="SDR_fam"/>
</dbReference>
<evidence type="ECO:0000313" key="4">
    <source>
        <dbReference type="EMBL" id="UZF44264.1"/>
    </source>
</evidence>
<dbReference type="PRINTS" id="PR00081">
    <property type="entry name" value="GDHRDH"/>
</dbReference>
<evidence type="ECO:0000256" key="2">
    <source>
        <dbReference type="ARBA" id="ARBA00023002"/>
    </source>
</evidence>
<dbReference type="RefSeq" id="WP_229579529.1">
    <property type="nucleotide sequence ID" value="NZ_CP083974.1"/>
</dbReference>
<accession>A0AA46WV10</accession>
<keyword evidence="2" id="KW-0560">Oxidoreductase</keyword>
<evidence type="ECO:0000256" key="1">
    <source>
        <dbReference type="ARBA" id="ARBA00006484"/>
    </source>
</evidence>
<dbReference type="Pfam" id="PF00106">
    <property type="entry name" value="adh_short"/>
    <property type="match status" value="1"/>
</dbReference>
<protein>
    <submittedName>
        <fullName evidence="4">SDR family oxidoreductase</fullName>
    </submittedName>
</protein>
<gene>
    <name evidence="4" type="ORF">KUM34_020745</name>
</gene>
<name>A0AA46WV10_RHORH</name>
<comment type="similarity">
    <text evidence="1 3">Belongs to the short-chain dehydrogenases/reductases (SDR) family.</text>
</comment>
<dbReference type="GO" id="GO:0016491">
    <property type="term" value="F:oxidoreductase activity"/>
    <property type="evidence" value="ECO:0007669"/>
    <property type="project" value="UniProtKB-KW"/>
</dbReference>
<reference evidence="4 5" key="1">
    <citation type="journal article" date="2021" name="Front. Microbiol.">
        <title>Bacterial Transformation of Aromatic Monomers in Softwood Black Liquor.</title>
        <authorList>
            <person name="Navas L.E."/>
            <person name="Dexter G."/>
            <person name="Liu J."/>
            <person name="Levy-Booth D."/>
            <person name="Cho M."/>
            <person name="Jang S.K."/>
            <person name="Mansfield S.D."/>
            <person name="Renneckar S."/>
            <person name="Mohn W.W."/>
            <person name="Eltis L.D."/>
        </authorList>
    </citation>
    <scope>NUCLEOTIDE SEQUENCE [LARGE SCALE GENOMIC DNA]</scope>
    <source>
        <strain evidence="4 5">GD02</strain>
    </source>
</reference>
<sequence length="263" mass="27286">MRTLTGTTAVVTGGASGIGAAVARELAESGAHVVVGDICVEAGEGVASEVAGTFVRCDVSDPEAIAELVDTAIGLAPLRRVVTSAGIGHTERIVAVNDNNVFLHDLAAFERVLRINLLGTFAVIRRAASAMALQKPDDTGERGSVLMVSSVEAFDGQAGQVAYSAAKAALAGMTLPLARDLAEYGIRVNTIAPGFVDTPIYGASDASTAYKARLAEDVLFPRRMGRADEVAALATTCLDNSYLNAETIRVDGGIRMRPTLPAR</sequence>